<dbReference type="EMBL" id="JARUPT010001077">
    <property type="protein sequence ID" value="KAK0367805.1"/>
    <property type="molecule type" value="Genomic_DNA"/>
</dbReference>
<proteinExistence type="predicted"/>
<evidence type="ECO:0000313" key="2">
    <source>
        <dbReference type="EMBL" id="KAK0367805.1"/>
    </source>
</evidence>
<organism evidence="2 3">
    <name type="scientific">Colletotrichum limetticola</name>
    <dbReference type="NCBI Taxonomy" id="1209924"/>
    <lineage>
        <taxon>Eukaryota</taxon>
        <taxon>Fungi</taxon>
        <taxon>Dikarya</taxon>
        <taxon>Ascomycota</taxon>
        <taxon>Pezizomycotina</taxon>
        <taxon>Sordariomycetes</taxon>
        <taxon>Hypocreomycetidae</taxon>
        <taxon>Glomerellales</taxon>
        <taxon>Glomerellaceae</taxon>
        <taxon>Colletotrichum</taxon>
        <taxon>Colletotrichum acutatum species complex</taxon>
    </lineage>
</organism>
<reference evidence="2" key="1">
    <citation type="submission" date="2023-04" db="EMBL/GenBank/DDBJ databases">
        <title>Colletotrichum limetticola genome sequence.</title>
        <authorList>
            <person name="Baroncelli R."/>
        </authorList>
    </citation>
    <scope>NUCLEOTIDE SEQUENCE</scope>
    <source>
        <strain evidence="2">KLA-Anderson</strain>
    </source>
</reference>
<feature type="compositionally biased region" description="Basic and acidic residues" evidence="1">
    <location>
        <begin position="393"/>
        <end position="406"/>
    </location>
</feature>
<sequence>MRGNFLNTPGLDEPSRNRRRPLTRNRPQPPPPPQPSITLATATPSHTPENSPHPQLRIRTTQRRTAGGTVSAGLRRAIGAGSSAQVSQSNESGLELPFNNTLNNKKLLVADNFEKFSFKIRPKDAASGGTLLKTAYDSLCPQTLLASSAARRLELEHIPGPPGKPFETWATVGHLVIEAYARVHVEVPGLGIKLGDYNFAIVPDHVLQDWKSDILVGRKPTKRLLSDEGLSAEIRNVLEHIANQQRPLVAVKSPQPVIDYEHGGLHGDAVSGSGMEDFGGDSPFNSAFSNDNMSSFSNFPSFPAIGPLPMGYLESLGQPMDNGFQTTEAATQGQTPFNAQAPNNMLEWPFTETYIQPPSKRPGGQHELPLPGFLVSKPLDESTYSPNEDCEASSDKPDAHHPDGES</sequence>
<evidence type="ECO:0000256" key="1">
    <source>
        <dbReference type="SAM" id="MobiDB-lite"/>
    </source>
</evidence>
<gene>
    <name evidence="2" type="ORF">CLIM01_14837</name>
</gene>
<evidence type="ECO:0000313" key="3">
    <source>
        <dbReference type="Proteomes" id="UP001169217"/>
    </source>
</evidence>
<comment type="caution">
    <text evidence="2">The sequence shown here is derived from an EMBL/GenBank/DDBJ whole genome shotgun (WGS) entry which is preliminary data.</text>
</comment>
<feature type="region of interest" description="Disordered" evidence="1">
    <location>
        <begin position="354"/>
        <end position="406"/>
    </location>
</feature>
<name>A0ABQ9P7B8_9PEZI</name>
<keyword evidence="3" id="KW-1185">Reference proteome</keyword>
<feature type="compositionally biased region" description="Polar residues" evidence="1">
    <location>
        <begin position="40"/>
        <end position="53"/>
    </location>
</feature>
<feature type="region of interest" description="Disordered" evidence="1">
    <location>
        <begin position="1"/>
        <end position="69"/>
    </location>
</feature>
<protein>
    <submittedName>
        <fullName evidence="2">Uncharacterized protein</fullName>
    </submittedName>
</protein>
<dbReference type="Proteomes" id="UP001169217">
    <property type="component" value="Unassembled WGS sequence"/>
</dbReference>
<accession>A0ABQ9P7B8</accession>